<feature type="transmembrane region" description="Helical" evidence="8">
    <location>
        <begin position="162"/>
        <end position="179"/>
    </location>
</feature>
<dbReference type="InterPro" id="IPR011527">
    <property type="entry name" value="ABC1_TM_dom"/>
</dbReference>
<dbReference type="RefSeq" id="WP_310942546.1">
    <property type="nucleotide sequence ID" value="NZ_JARUIS010000001.1"/>
</dbReference>
<accession>A0AAE4FGP4</accession>
<keyword evidence="5 11" id="KW-0067">ATP-binding</keyword>
<evidence type="ECO:0000259" key="10">
    <source>
        <dbReference type="PROSITE" id="PS50929"/>
    </source>
</evidence>
<evidence type="ECO:0000256" key="5">
    <source>
        <dbReference type="ARBA" id="ARBA00022840"/>
    </source>
</evidence>
<sequence length="579" mass="64258">MYGILKKIFEFAGDKKELLKKSLIFAFLCGIFASLQFVALYIVLNALITDNKDSKIIWMSFGIMLISVIGRIVTSYFSTMEQTETGYCMVAQKRIHIGDRLRYIPMGYFNRNSIGNITAIVTTTLGDVENSAARVLVSIMGGFFNSIALVLVILWFNFNMGILAIVGILCYLAVTEFSQNKSSKLSKERQNSQEYLVESVLEYIQGMNVVKSFGMERESSESILSVIRKSCSNNLKLTYASVPYSALQQFVLRAFSFAMTLYSIYLYINGSLSLGHSLIFIIASFMIFGDLENAGNMASLLQMLGASMDTANTIDDTPIMDTEGKDIEVKSADITFDNVDFSYADRKILDKVNISIPAKTTTAIIGPSGSGKSTMCNLIARFWDVQGGKITIGGHDIRDFKLDSLMKNISMVFQNVYLFADSIENNIKFGKPYATHEDVVTAAKKACCHDFIMRLPDGYNTILGEGGGTLSGGEKQRISIARAILKDAPIIILDEATSSVDPENEEELQQAIEALTHDKTIIMIAHSLKTVRNAHQILVLRNSHIIQRGTHEELIKQKGLYADFICARQKAVGWQIKGN</sequence>
<dbReference type="GO" id="GO:0005886">
    <property type="term" value="C:plasma membrane"/>
    <property type="evidence" value="ECO:0007669"/>
    <property type="project" value="UniProtKB-SubCell"/>
</dbReference>
<dbReference type="Proteomes" id="UP001182303">
    <property type="component" value="Unassembled WGS sequence"/>
</dbReference>
<comment type="caution">
    <text evidence="11">The sequence shown here is derived from an EMBL/GenBank/DDBJ whole genome shotgun (WGS) entry which is preliminary data.</text>
</comment>
<dbReference type="EMBL" id="JARUIS010000001">
    <property type="protein sequence ID" value="MDS1001961.1"/>
    <property type="molecule type" value="Genomic_DNA"/>
</dbReference>
<dbReference type="GO" id="GO:0016887">
    <property type="term" value="F:ATP hydrolysis activity"/>
    <property type="evidence" value="ECO:0007669"/>
    <property type="project" value="InterPro"/>
</dbReference>
<dbReference type="PROSITE" id="PS50929">
    <property type="entry name" value="ABC_TM1F"/>
    <property type="match status" value="1"/>
</dbReference>
<dbReference type="PANTHER" id="PTHR43394:SF1">
    <property type="entry name" value="ATP-BINDING CASSETTE SUB-FAMILY B MEMBER 10, MITOCHONDRIAL"/>
    <property type="match status" value="1"/>
</dbReference>
<organism evidence="11 12">
    <name type="scientific">Clostridium sporogenes</name>
    <dbReference type="NCBI Taxonomy" id="1509"/>
    <lineage>
        <taxon>Bacteria</taxon>
        <taxon>Bacillati</taxon>
        <taxon>Bacillota</taxon>
        <taxon>Clostridia</taxon>
        <taxon>Eubacteriales</taxon>
        <taxon>Clostridiaceae</taxon>
        <taxon>Clostridium</taxon>
    </lineage>
</organism>
<dbReference type="InterPro" id="IPR003439">
    <property type="entry name" value="ABC_transporter-like_ATP-bd"/>
</dbReference>
<dbReference type="InterPro" id="IPR017871">
    <property type="entry name" value="ABC_transporter-like_CS"/>
</dbReference>
<keyword evidence="4" id="KW-0547">Nucleotide-binding</keyword>
<dbReference type="FunFam" id="3.40.50.300:FF:000287">
    <property type="entry name" value="Multidrug ABC transporter ATP-binding protein"/>
    <property type="match status" value="1"/>
</dbReference>
<feature type="transmembrane region" description="Helical" evidence="8">
    <location>
        <begin position="56"/>
        <end position="74"/>
    </location>
</feature>
<dbReference type="SMART" id="SM00382">
    <property type="entry name" value="AAA"/>
    <property type="match status" value="1"/>
</dbReference>
<evidence type="ECO:0000256" key="3">
    <source>
        <dbReference type="ARBA" id="ARBA00022692"/>
    </source>
</evidence>
<protein>
    <submittedName>
        <fullName evidence="11">ABC transporter ATP-binding protein</fullName>
    </submittedName>
</protein>
<feature type="domain" description="ABC transporter" evidence="9">
    <location>
        <begin position="334"/>
        <end position="567"/>
    </location>
</feature>
<dbReference type="InterPro" id="IPR003593">
    <property type="entry name" value="AAA+_ATPase"/>
</dbReference>
<dbReference type="AlphaFoldDB" id="A0AAE4FGP4"/>
<keyword evidence="7 8" id="KW-0472">Membrane</keyword>
<evidence type="ECO:0000256" key="8">
    <source>
        <dbReference type="SAM" id="Phobius"/>
    </source>
</evidence>
<dbReference type="PROSITE" id="PS50893">
    <property type="entry name" value="ABC_TRANSPORTER_2"/>
    <property type="match status" value="1"/>
</dbReference>
<evidence type="ECO:0000256" key="4">
    <source>
        <dbReference type="ARBA" id="ARBA00022741"/>
    </source>
</evidence>
<dbReference type="PROSITE" id="PS00211">
    <property type="entry name" value="ABC_TRANSPORTER_1"/>
    <property type="match status" value="1"/>
</dbReference>
<dbReference type="PANTHER" id="PTHR43394">
    <property type="entry name" value="ATP-DEPENDENT PERMEASE MDL1, MITOCHONDRIAL"/>
    <property type="match status" value="1"/>
</dbReference>
<keyword evidence="3 8" id="KW-0812">Transmembrane</keyword>
<comment type="subcellular location">
    <subcellularLocation>
        <location evidence="1">Cell membrane</location>
        <topology evidence="1">Multi-pass membrane protein</topology>
    </subcellularLocation>
</comment>
<dbReference type="CDD" id="cd07346">
    <property type="entry name" value="ABC_6TM_exporters"/>
    <property type="match status" value="1"/>
</dbReference>
<name>A0AAE4FGP4_CLOSG</name>
<evidence type="ECO:0000256" key="6">
    <source>
        <dbReference type="ARBA" id="ARBA00022989"/>
    </source>
</evidence>
<dbReference type="SUPFAM" id="SSF90123">
    <property type="entry name" value="ABC transporter transmembrane region"/>
    <property type="match status" value="1"/>
</dbReference>
<proteinExistence type="predicted"/>
<gene>
    <name evidence="11" type="ORF">P9J83_00360</name>
</gene>
<dbReference type="InterPro" id="IPR039421">
    <property type="entry name" value="Type_1_exporter"/>
</dbReference>
<dbReference type="InterPro" id="IPR036640">
    <property type="entry name" value="ABC1_TM_sf"/>
</dbReference>
<dbReference type="Pfam" id="PF00005">
    <property type="entry name" value="ABC_tran"/>
    <property type="match status" value="1"/>
</dbReference>
<feature type="domain" description="ABC transmembrane type-1" evidence="10">
    <location>
        <begin position="22"/>
        <end position="303"/>
    </location>
</feature>
<dbReference type="InterPro" id="IPR027417">
    <property type="entry name" value="P-loop_NTPase"/>
</dbReference>
<evidence type="ECO:0000256" key="7">
    <source>
        <dbReference type="ARBA" id="ARBA00023136"/>
    </source>
</evidence>
<dbReference type="Gene3D" id="1.20.1560.10">
    <property type="entry name" value="ABC transporter type 1, transmembrane domain"/>
    <property type="match status" value="1"/>
</dbReference>
<dbReference type="GO" id="GO:0005524">
    <property type="term" value="F:ATP binding"/>
    <property type="evidence" value="ECO:0007669"/>
    <property type="project" value="UniProtKB-KW"/>
</dbReference>
<dbReference type="Gene3D" id="3.40.50.300">
    <property type="entry name" value="P-loop containing nucleotide triphosphate hydrolases"/>
    <property type="match status" value="1"/>
</dbReference>
<keyword evidence="6 8" id="KW-1133">Transmembrane helix</keyword>
<evidence type="ECO:0000313" key="11">
    <source>
        <dbReference type="EMBL" id="MDS1001961.1"/>
    </source>
</evidence>
<evidence type="ECO:0000256" key="1">
    <source>
        <dbReference type="ARBA" id="ARBA00004651"/>
    </source>
</evidence>
<reference evidence="11" key="1">
    <citation type="submission" date="2023-04" db="EMBL/GenBank/DDBJ databases">
        <title>Assessment of the microbiological origin of a defect in Grana Padano cheese.</title>
        <authorList>
            <person name="Zago M."/>
            <person name="Rossetti L."/>
            <person name="Bonvini B."/>
            <person name="Carminati D."/>
            <person name="Giraffa G."/>
        </authorList>
    </citation>
    <scope>NUCLEOTIDE SEQUENCE</scope>
    <source>
        <strain evidence="11">4990</strain>
    </source>
</reference>
<dbReference type="GO" id="GO:0015421">
    <property type="term" value="F:ABC-type oligopeptide transporter activity"/>
    <property type="evidence" value="ECO:0007669"/>
    <property type="project" value="TreeGrafter"/>
</dbReference>
<evidence type="ECO:0000313" key="12">
    <source>
        <dbReference type="Proteomes" id="UP001182303"/>
    </source>
</evidence>
<evidence type="ECO:0000256" key="2">
    <source>
        <dbReference type="ARBA" id="ARBA00022448"/>
    </source>
</evidence>
<dbReference type="SUPFAM" id="SSF52540">
    <property type="entry name" value="P-loop containing nucleoside triphosphate hydrolases"/>
    <property type="match status" value="1"/>
</dbReference>
<feature type="transmembrane region" description="Helical" evidence="8">
    <location>
        <begin position="23"/>
        <end position="44"/>
    </location>
</feature>
<feature type="transmembrane region" description="Helical" evidence="8">
    <location>
        <begin position="274"/>
        <end position="291"/>
    </location>
</feature>
<evidence type="ECO:0000259" key="9">
    <source>
        <dbReference type="PROSITE" id="PS50893"/>
    </source>
</evidence>
<dbReference type="Pfam" id="PF00664">
    <property type="entry name" value="ABC_membrane"/>
    <property type="match status" value="1"/>
</dbReference>
<keyword evidence="2" id="KW-0813">Transport</keyword>